<organism evidence="1 2">
    <name type="scientific">Elstera litoralis</name>
    <dbReference type="NCBI Taxonomy" id="552518"/>
    <lineage>
        <taxon>Bacteria</taxon>
        <taxon>Pseudomonadati</taxon>
        <taxon>Pseudomonadota</taxon>
        <taxon>Alphaproteobacteria</taxon>
        <taxon>Rhodospirillales</taxon>
        <taxon>Rhodospirillaceae</taxon>
        <taxon>Elstera</taxon>
    </lineage>
</organism>
<sequence length="314" mass="33161">MVSSLTVTALQRAQQTLDRALARLGTGQIETSSTVNRPLAQTKADLGRAAAAQQAKAAEAAQQREKYSIQADAYGEAEIRYRAGANIIQSSIRDDSTVRERQSAVAEAQKLYESIDPLYGSALYQGDQVAFRGQDYGLPTPTGLGTGNDVSLSDRVFFAADDGVGGFELWSTLGTPGSEVAVGDIEVGPAGQFSAGVQPKWAAANGLLYYTATTAANGTELWRSDGTKGGTFLLSDLTPGAASSTISNLTEFKGALYFTLSEGTNHYLYKSDGRASNTVRIGQIATGAAPKYFTVAGDSLYYISQKSSDGIELR</sequence>
<dbReference type="InterPro" id="IPR030916">
    <property type="entry name" value="ELWxxDGT_rpt"/>
</dbReference>
<dbReference type="AlphaFoldDB" id="A0A0F3ISY5"/>
<reference evidence="1 2" key="1">
    <citation type="submission" date="2015-03" db="EMBL/GenBank/DDBJ databases">
        <title>Draft genome sequence of Elstera litoralis.</title>
        <authorList>
            <person name="Rahalkar M.C."/>
            <person name="Dhakephalkar P.K."/>
            <person name="Pore S.D."/>
            <person name="Arora P."/>
            <person name="Kapse N.G."/>
            <person name="Pandit P.S."/>
        </authorList>
    </citation>
    <scope>NUCLEOTIDE SEQUENCE [LARGE SCALE GENOMIC DNA]</scope>
    <source>
        <strain evidence="1 2">Dia-1</strain>
    </source>
</reference>
<dbReference type="EMBL" id="LAJY01000222">
    <property type="protein sequence ID" value="KJV09737.1"/>
    <property type="molecule type" value="Genomic_DNA"/>
</dbReference>
<protein>
    <recommendedName>
        <fullName evidence="3">DUF5050 domain-containing protein</fullName>
    </recommendedName>
</protein>
<dbReference type="Proteomes" id="UP000033774">
    <property type="component" value="Unassembled WGS sequence"/>
</dbReference>
<dbReference type="RefSeq" id="WP_045775639.1">
    <property type="nucleotide sequence ID" value="NZ_LAJY01000222.1"/>
</dbReference>
<comment type="caution">
    <text evidence="1">The sequence shown here is derived from an EMBL/GenBank/DDBJ whole genome shotgun (WGS) entry which is preliminary data.</text>
</comment>
<keyword evidence="2" id="KW-1185">Reference proteome</keyword>
<name>A0A0F3ISY5_9PROT</name>
<evidence type="ECO:0008006" key="3">
    <source>
        <dbReference type="Google" id="ProtNLM"/>
    </source>
</evidence>
<gene>
    <name evidence="1" type="ORF">VZ95_09555</name>
</gene>
<dbReference type="NCBIfam" id="TIGR04534">
    <property type="entry name" value="ELWxxDGT_rpt"/>
    <property type="match status" value="1"/>
</dbReference>
<evidence type="ECO:0000313" key="1">
    <source>
        <dbReference type="EMBL" id="KJV09737.1"/>
    </source>
</evidence>
<proteinExistence type="predicted"/>
<feature type="non-terminal residue" evidence="1">
    <location>
        <position position="314"/>
    </location>
</feature>
<evidence type="ECO:0000313" key="2">
    <source>
        <dbReference type="Proteomes" id="UP000033774"/>
    </source>
</evidence>
<accession>A0A0F3ISY5</accession>